<dbReference type="PATRIC" id="fig|997355.3.peg.238"/>
<keyword evidence="2" id="KW-1185">Reference proteome</keyword>
<name>G4CUN5_9ACTN</name>
<dbReference type="GO" id="GO:0016810">
    <property type="term" value="F:hydrolase activity, acting on carbon-nitrogen (but not peptide) bonds"/>
    <property type="evidence" value="ECO:0007669"/>
    <property type="project" value="InterPro"/>
</dbReference>
<comment type="caution">
    <text evidence="1">The sequence shown here is derived from an EMBL/GenBank/DDBJ whole genome shotgun (WGS) entry which is preliminary data.</text>
</comment>
<dbReference type="AlphaFoldDB" id="G4CUN5"/>
<dbReference type="HOGENOM" id="CLU_3046896_0_0_11"/>
<dbReference type="InterPro" id="IPR011059">
    <property type="entry name" value="Metal-dep_hydrolase_composite"/>
</dbReference>
<evidence type="ECO:0000313" key="2">
    <source>
        <dbReference type="Proteomes" id="UP000005332"/>
    </source>
</evidence>
<gene>
    <name evidence="1" type="ORF">HMPREF9153_0242</name>
</gene>
<proteinExistence type="predicted"/>
<accession>G4CUN5</accession>
<protein>
    <submittedName>
        <fullName evidence="1">Diguanylate cyclase with GAF sensor</fullName>
    </submittedName>
</protein>
<organism evidence="1 2">
    <name type="scientific">Cutibacterium avidum ATCC 25577</name>
    <dbReference type="NCBI Taxonomy" id="997355"/>
    <lineage>
        <taxon>Bacteria</taxon>
        <taxon>Bacillati</taxon>
        <taxon>Actinomycetota</taxon>
        <taxon>Actinomycetes</taxon>
        <taxon>Propionibacteriales</taxon>
        <taxon>Propionibacteriaceae</taxon>
        <taxon>Cutibacterium</taxon>
    </lineage>
</organism>
<dbReference type="Gene3D" id="2.30.40.10">
    <property type="entry name" value="Urease, subunit C, domain 1"/>
    <property type="match status" value="1"/>
</dbReference>
<dbReference type="EMBL" id="AGBA01000004">
    <property type="protein sequence ID" value="EGY78978.1"/>
    <property type="molecule type" value="Genomic_DNA"/>
</dbReference>
<evidence type="ECO:0000313" key="1">
    <source>
        <dbReference type="EMBL" id="EGY78978.1"/>
    </source>
</evidence>
<reference evidence="1 2" key="1">
    <citation type="submission" date="2011-06" db="EMBL/GenBank/DDBJ databases">
        <authorList>
            <person name="Muzny D."/>
            <person name="Qin X."/>
            <person name="Deng J."/>
            <person name="Jiang H."/>
            <person name="Liu Y."/>
            <person name="Qu J."/>
            <person name="Song X.-Z."/>
            <person name="Zhang L."/>
            <person name="Thornton R."/>
            <person name="Coyle M."/>
            <person name="Francisco L."/>
            <person name="Jackson L."/>
            <person name="Javaid M."/>
            <person name="Korchina V."/>
            <person name="Kovar C."/>
            <person name="Mata R."/>
            <person name="Mathew T."/>
            <person name="Ngo R."/>
            <person name="Nguyen L."/>
            <person name="Nguyen N."/>
            <person name="Okwuonu G."/>
            <person name="Ongeri F."/>
            <person name="Pham C."/>
            <person name="Simmons D."/>
            <person name="Wilczek-Boney K."/>
            <person name="Hale W."/>
            <person name="Jakkamsetti A."/>
            <person name="Pham P."/>
            <person name="Ruth R."/>
            <person name="San Lucas F."/>
            <person name="Warren J."/>
            <person name="Zhang J."/>
            <person name="Zhao Z."/>
            <person name="Zhou C."/>
            <person name="Zhu D."/>
            <person name="Lee S."/>
            <person name="Bess C."/>
            <person name="Blankenburg K."/>
            <person name="Forbes L."/>
            <person name="Fu Q."/>
            <person name="Gubbala S."/>
            <person name="Hirani K."/>
            <person name="Jayaseelan J.C."/>
            <person name="Lara F."/>
            <person name="Munidasa M."/>
            <person name="Palculict T."/>
            <person name="Patil S."/>
            <person name="Pu L.-L."/>
            <person name="Saada N."/>
            <person name="Tang L."/>
            <person name="Weissenberger G."/>
            <person name="Zhu Y."/>
            <person name="Hemphill L."/>
            <person name="Shang Y."/>
            <person name="Youmans B."/>
            <person name="Ayvaz T."/>
            <person name="Ross M."/>
            <person name="Santibanez J."/>
            <person name="Aqrawi P."/>
            <person name="Gross S."/>
            <person name="Joshi V."/>
            <person name="Fowler G."/>
            <person name="Nazareth L."/>
            <person name="Reid J."/>
            <person name="Worley K."/>
            <person name="Petrosino J."/>
            <person name="Highlander S."/>
            <person name="Gibbs R."/>
        </authorList>
    </citation>
    <scope>NUCLEOTIDE SEQUENCE [LARGE SCALE GENOMIC DNA]</scope>
    <source>
        <strain evidence="1 2">ATCC 25577</strain>
    </source>
</reference>
<sequence>MMTMTTTVALTGASVLTCDRDGTVLADHTVLVGEDGSIEAVGPAQQLADRARTAQRY</sequence>
<dbReference type="Proteomes" id="UP000005332">
    <property type="component" value="Unassembled WGS sequence"/>
</dbReference>